<dbReference type="InterPro" id="IPR000182">
    <property type="entry name" value="GNAT_dom"/>
</dbReference>
<dbReference type="RefSeq" id="WP_160727264.1">
    <property type="nucleotide sequence ID" value="NZ_WTYC01000002.1"/>
</dbReference>
<dbReference type="GO" id="GO:0016747">
    <property type="term" value="F:acyltransferase activity, transferring groups other than amino-acyl groups"/>
    <property type="evidence" value="ECO:0007669"/>
    <property type="project" value="InterPro"/>
</dbReference>
<dbReference type="AlphaFoldDB" id="A0A844XQT3"/>
<evidence type="ECO:0000313" key="3">
    <source>
        <dbReference type="Proteomes" id="UP000448199"/>
    </source>
</evidence>
<dbReference type="SUPFAM" id="SSF55729">
    <property type="entry name" value="Acyl-CoA N-acyltransferases (Nat)"/>
    <property type="match status" value="1"/>
</dbReference>
<dbReference type="PANTHER" id="PTHR43792">
    <property type="entry name" value="GNAT FAMILY, PUTATIVE (AFU_ORTHOLOGUE AFUA_3G00765)-RELATED-RELATED"/>
    <property type="match status" value="1"/>
</dbReference>
<evidence type="ECO:0000259" key="1">
    <source>
        <dbReference type="PROSITE" id="PS51186"/>
    </source>
</evidence>
<accession>A0A844XQT3</accession>
<dbReference type="Pfam" id="PF13302">
    <property type="entry name" value="Acetyltransf_3"/>
    <property type="match status" value="1"/>
</dbReference>
<evidence type="ECO:0000313" key="2">
    <source>
        <dbReference type="EMBL" id="MXO47709.1"/>
    </source>
</evidence>
<proteinExistence type="predicted"/>
<dbReference type="InterPro" id="IPR051531">
    <property type="entry name" value="N-acetyltransferase"/>
</dbReference>
<sequence length="179" mass="19659">MFHVTKRLLLRPAWPEDAEALFGVIADQGVVRNLASAPWPYLPEHARSFVQRDHDPRHPVFLITRPTAGGSDLIGCIGIDPGVDGTELGYWIARPFWGRGYATEAARGVMEIARLLGHDSLSAGHFTDNPASGRVLRKLGFQPTGKLALRHSCGRGEDAECVLYRIDLREEIAAPLRAA</sequence>
<comment type="caution">
    <text evidence="2">The sequence shown here is derived from an EMBL/GenBank/DDBJ whole genome shotgun (WGS) entry which is preliminary data.</text>
</comment>
<dbReference type="OrthoDB" id="9804153at2"/>
<dbReference type="Gene3D" id="3.40.630.30">
    <property type="match status" value="1"/>
</dbReference>
<dbReference type="PROSITE" id="PS51186">
    <property type="entry name" value="GNAT"/>
    <property type="match status" value="1"/>
</dbReference>
<name>A0A844XQT3_9SPHN</name>
<keyword evidence="3" id="KW-1185">Reference proteome</keyword>
<dbReference type="EMBL" id="WTYC01000002">
    <property type="protein sequence ID" value="MXO47709.1"/>
    <property type="molecule type" value="Genomic_DNA"/>
</dbReference>
<gene>
    <name evidence="2" type="ORF">GRI69_05525</name>
</gene>
<organism evidence="2 3">
    <name type="scientific">Qipengyuania vulgaris</name>
    <dbReference type="NCBI Taxonomy" id="291985"/>
    <lineage>
        <taxon>Bacteria</taxon>
        <taxon>Pseudomonadati</taxon>
        <taxon>Pseudomonadota</taxon>
        <taxon>Alphaproteobacteria</taxon>
        <taxon>Sphingomonadales</taxon>
        <taxon>Erythrobacteraceae</taxon>
        <taxon>Qipengyuania</taxon>
    </lineage>
</organism>
<dbReference type="Proteomes" id="UP000448199">
    <property type="component" value="Unassembled WGS sequence"/>
</dbReference>
<feature type="domain" description="N-acetyltransferase" evidence="1">
    <location>
        <begin position="8"/>
        <end position="169"/>
    </location>
</feature>
<dbReference type="InterPro" id="IPR016181">
    <property type="entry name" value="Acyl_CoA_acyltransferase"/>
</dbReference>
<protein>
    <submittedName>
        <fullName evidence="2">GNAT family N-acetyltransferase</fullName>
    </submittedName>
</protein>
<keyword evidence="2" id="KW-0808">Transferase</keyword>
<reference evidence="2 3" key="1">
    <citation type="submission" date="2019-12" db="EMBL/GenBank/DDBJ databases">
        <title>Genomic-based taxomic classification of the family Erythrobacteraceae.</title>
        <authorList>
            <person name="Xu L."/>
        </authorList>
    </citation>
    <scope>NUCLEOTIDE SEQUENCE [LARGE SCALE GENOMIC DNA]</scope>
    <source>
        <strain evidence="2 3">DSM 17792</strain>
    </source>
</reference>